<dbReference type="OrthoDB" id="276604at2"/>
<keyword evidence="7" id="KW-1185">Reference proteome</keyword>
<evidence type="ECO:0000256" key="4">
    <source>
        <dbReference type="ARBA" id="ARBA00022679"/>
    </source>
</evidence>
<evidence type="ECO:0000256" key="2">
    <source>
        <dbReference type="ARBA" id="ARBA00022475"/>
    </source>
</evidence>
<dbReference type="PANTHER" id="PTHR43646:SF2">
    <property type="entry name" value="GLYCOSYLTRANSFERASE 2-LIKE DOMAIN-CONTAINING PROTEIN"/>
    <property type="match status" value="1"/>
</dbReference>
<keyword evidence="3" id="KW-0328">Glycosyltransferase</keyword>
<gene>
    <name evidence="6" type="ORF">DN745_03170</name>
</gene>
<dbReference type="GO" id="GO:0005886">
    <property type="term" value="C:plasma membrane"/>
    <property type="evidence" value="ECO:0007669"/>
    <property type="project" value="UniProtKB-SubCell"/>
</dbReference>
<dbReference type="AlphaFoldDB" id="A0A2Z4FI82"/>
<dbReference type="Pfam" id="PF00535">
    <property type="entry name" value="Glycos_transf_2"/>
    <property type="match status" value="1"/>
</dbReference>
<dbReference type="GO" id="GO:0016757">
    <property type="term" value="F:glycosyltransferase activity"/>
    <property type="evidence" value="ECO:0007669"/>
    <property type="project" value="UniProtKB-KW"/>
</dbReference>
<dbReference type="InterPro" id="IPR001173">
    <property type="entry name" value="Glyco_trans_2-like"/>
</dbReference>
<evidence type="ECO:0000313" key="7">
    <source>
        <dbReference type="Proteomes" id="UP000249799"/>
    </source>
</evidence>
<evidence type="ECO:0000313" key="6">
    <source>
        <dbReference type="EMBL" id="AWV88398.1"/>
    </source>
</evidence>
<organism evidence="6 7">
    <name type="scientific">Bradymonas sediminis</name>
    <dbReference type="NCBI Taxonomy" id="1548548"/>
    <lineage>
        <taxon>Bacteria</taxon>
        <taxon>Deltaproteobacteria</taxon>
        <taxon>Bradymonadales</taxon>
        <taxon>Bradymonadaceae</taxon>
        <taxon>Bradymonas</taxon>
    </lineage>
</organism>
<keyword evidence="5" id="KW-0472">Membrane</keyword>
<dbReference type="SUPFAM" id="SSF53448">
    <property type="entry name" value="Nucleotide-diphospho-sugar transferases"/>
    <property type="match status" value="1"/>
</dbReference>
<keyword evidence="2" id="KW-1003">Cell membrane</keyword>
<keyword evidence="4" id="KW-0808">Transferase</keyword>
<name>A0A2Z4FI82_9DELT</name>
<reference evidence="6 7" key="1">
    <citation type="submission" date="2018-06" db="EMBL/GenBank/DDBJ databases">
        <title>Lujinxingia sediminis gen. nov. sp. nov., a new facultative anaerobic member of the class Deltaproteobacteria, and proposal of Lujinxingaceae fam. nov.</title>
        <authorList>
            <person name="Guo L.-Y."/>
            <person name="Li C.-M."/>
            <person name="Wang S."/>
            <person name="Du Z.-J."/>
        </authorList>
    </citation>
    <scope>NUCLEOTIDE SEQUENCE [LARGE SCALE GENOMIC DNA]</scope>
    <source>
        <strain evidence="6 7">FA350</strain>
    </source>
</reference>
<accession>A0A2Z4FI82</accession>
<dbReference type="CDD" id="cd06423">
    <property type="entry name" value="CESA_like"/>
    <property type="match status" value="1"/>
</dbReference>
<dbReference type="EMBL" id="CP030032">
    <property type="protein sequence ID" value="AWV88398.1"/>
    <property type="molecule type" value="Genomic_DNA"/>
</dbReference>
<dbReference type="PANTHER" id="PTHR43646">
    <property type="entry name" value="GLYCOSYLTRANSFERASE"/>
    <property type="match status" value="1"/>
</dbReference>
<comment type="subcellular location">
    <subcellularLocation>
        <location evidence="1">Cell membrane</location>
    </subcellularLocation>
</comment>
<evidence type="ECO:0000256" key="1">
    <source>
        <dbReference type="ARBA" id="ARBA00004236"/>
    </source>
</evidence>
<dbReference type="Gene3D" id="3.90.550.10">
    <property type="entry name" value="Spore Coat Polysaccharide Biosynthesis Protein SpsA, Chain A"/>
    <property type="match status" value="1"/>
</dbReference>
<dbReference type="Proteomes" id="UP000249799">
    <property type="component" value="Chromosome"/>
</dbReference>
<proteinExistence type="predicted"/>
<protein>
    <submittedName>
        <fullName evidence="6">Uncharacterized protein</fullName>
    </submittedName>
</protein>
<dbReference type="RefSeq" id="WP_111332104.1">
    <property type="nucleotide sequence ID" value="NZ_CP030032.1"/>
</dbReference>
<dbReference type="KEGG" id="bsed:DN745_03170"/>
<dbReference type="InterPro" id="IPR029044">
    <property type="entry name" value="Nucleotide-diphossugar_trans"/>
</dbReference>
<evidence type="ECO:0000256" key="3">
    <source>
        <dbReference type="ARBA" id="ARBA00022676"/>
    </source>
</evidence>
<evidence type="ECO:0000256" key="5">
    <source>
        <dbReference type="ARBA" id="ARBA00023136"/>
    </source>
</evidence>
<sequence>MFDLSLTTALPIIALAGLPSFALALSALNLVFWPRGKTSARLEEALSVLVPARNEEANIERCVRAIFEASHPLLEVLVYEDCSTDQTPEILARLQSEFTKLRVIKGRPLPAGWVGKPHACARLVEASRGDTLLLVDADTFLKKGAIARLASLQIRHDAALVSAVPEQISGTFFERLILPLLHLSYSCWLPLPLIWKTHDPRFLAINGQVMMMRRDALEAVGGFHAVRAEIVDDMAIARRFKEEKKRVVFADGFRIASCRMYRSAREVWEGFSKNIFEGMGSSALVFALVIFIYLSTFVLPYIAAMTLAIAGQTAGIWWWSALAGVGANLALRAMMALRFRQPIEGILLHPLAVISLVAIAFNSLRWSRQNEVLWSGRSYVGKQQRNTPAEAVSQSAIGADQ</sequence>